<reference evidence="2 3" key="1">
    <citation type="journal article" date="1992" name="Lakartidningen">
        <title>[Penicillin V and not amoxicillin is the first choice preparation in acute otitis].</title>
        <authorList>
            <person name="Kamme C."/>
            <person name="Lundgren K."/>
            <person name="Prellner K."/>
        </authorList>
    </citation>
    <scope>NUCLEOTIDE SEQUENCE [LARGE SCALE GENOMIC DNA]</scope>
    <source>
        <strain evidence="2 3">PC5538III-hc</strain>
    </source>
</reference>
<dbReference type="EMBL" id="SAXY01000074">
    <property type="protein sequence ID" value="TXJ35626.1"/>
    <property type="molecule type" value="Genomic_DNA"/>
</dbReference>
<dbReference type="InterPro" id="IPR043148">
    <property type="entry name" value="TagF_C"/>
</dbReference>
<comment type="caution">
    <text evidence="2">The sequence shown here is derived from an EMBL/GenBank/DDBJ whole genome shotgun (WGS) entry which is preliminary data.</text>
</comment>
<dbReference type="GO" id="GO:0016020">
    <property type="term" value="C:membrane"/>
    <property type="evidence" value="ECO:0007669"/>
    <property type="project" value="InterPro"/>
</dbReference>
<keyword evidence="1" id="KW-1133">Transmembrane helix</keyword>
<name>A0A5C8ECW8_BRAPL</name>
<keyword evidence="1" id="KW-0812">Transmembrane</keyword>
<dbReference type="Gene3D" id="3.40.50.12580">
    <property type="match status" value="1"/>
</dbReference>
<sequence>MIITILTLFILIQNNVFGYIDPGTGSLLFSALFGIIGTLFFLSKALVIKLKTMSFSKSKNIETEASKKARIIIYGEDKRYYNVFKPIIEELIKLEIPVIYYSSSEDDQIFEMKNDLLHTEFIGVGNKAYAKLNFIEADICLMTTPNLDVFQLKRSKGVKKYIHITHSSAETSTYCLYSLDFFDIVFLNGEHQIRDIRELERKRNAIIKDLYVVGSPYLDELSKLKSTVVKELKGKYKDNRKTVLLAPSWGMNCIFRRFGEKLIDNIVNSDYNVIIRPHPQSIISDKDILDKFKERYKDKDNVEWDFNRLNIYSLSRADIMISDFSGVIFDYLFLFEKPVIIPSFVFDKRGTDAIEIDEEVWTFETLPKISFKLDESNFSNISSIISQTINNNALRDNIIKAKEEAYMYPGESAKRSADYIKNMLADLSI</sequence>
<dbReference type="OrthoDB" id="9780552at2"/>
<dbReference type="AlphaFoldDB" id="A0A5C8ECW8"/>
<keyword evidence="1" id="KW-0472">Membrane</keyword>
<dbReference type="Proteomes" id="UP000323176">
    <property type="component" value="Unassembled WGS sequence"/>
</dbReference>
<feature type="transmembrane region" description="Helical" evidence="1">
    <location>
        <begin position="28"/>
        <end position="47"/>
    </location>
</feature>
<dbReference type="Pfam" id="PF04464">
    <property type="entry name" value="Glyphos_transf"/>
    <property type="match status" value="1"/>
</dbReference>
<proteinExistence type="predicted"/>
<organism evidence="2 3">
    <name type="scientific">Brachyspira pilosicoli</name>
    <name type="common">Serpulina pilosicoli</name>
    <dbReference type="NCBI Taxonomy" id="52584"/>
    <lineage>
        <taxon>Bacteria</taxon>
        <taxon>Pseudomonadati</taxon>
        <taxon>Spirochaetota</taxon>
        <taxon>Spirochaetia</taxon>
        <taxon>Brachyspirales</taxon>
        <taxon>Brachyspiraceae</taxon>
        <taxon>Brachyspira</taxon>
    </lineage>
</organism>
<accession>A0A5C8ECW8</accession>
<dbReference type="GO" id="GO:0047355">
    <property type="term" value="F:CDP-glycerol glycerophosphotransferase activity"/>
    <property type="evidence" value="ECO:0007669"/>
    <property type="project" value="InterPro"/>
</dbReference>
<dbReference type="InterPro" id="IPR007554">
    <property type="entry name" value="Glycerophosphate_synth"/>
</dbReference>
<gene>
    <name evidence="2" type="ORF">EPJ72_12260</name>
</gene>
<evidence type="ECO:0000256" key="1">
    <source>
        <dbReference type="SAM" id="Phobius"/>
    </source>
</evidence>
<evidence type="ECO:0000313" key="2">
    <source>
        <dbReference type="EMBL" id="TXJ35626.1"/>
    </source>
</evidence>
<keyword evidence="2" id="KW-0808">Transferase</keyword>
<evidence type="ECO:0000313" key="3">
    <source>
        <dbReference type="Proteomes" id="UP000323176"/>
    </source>
</evidence>
<protein>
    <submittedName>
        <fullName evidence="2">CDP-glycerol--glycerophosphate glycerophosphotransferase</fullName>
    </submittedName>
</protein>